<gene>
    <name evidence="2" type="ORF">GCM10012286_39190</name>
</gene>
<keyword evidence="1" id="KW-1133">Transmembrane helix</keyword>
<protein>
    <submittedName>
        <fullName evidence="2">Uncharacterized protein</fullName>
    </submittedName>
</protein>
<dbReference type="Proteomes" id="UP000656881">
    <property type="component" value="Unassembled WGS sequence"/>
</dbReference>
<proteinExistence type="predicted"/>
<dbReference type="EMBL" id="BMNG01000008">
    <property type="protein sequence ID" value="GGO46987.1"/>
    <property type="molecule type" value="Genomic_DNA"/>
</dbReference>
<comment type="caution">
    <text evidence="2">The sequence shown here is derived from an EMBL/GenBank/DDBJ whole genome shotgun (WGS) entry which is preliminary data.</text>
</comment>
<keyword evidence="3" id="KW-1185">Reference proteome</keyword>
<accession>A0ABQ2M560</accession>
<organism evidence="2 3">
    <name type="scientific">Streptomyces lasiicapitis</name>
    <dbReference type="NCBI Taxonomy" id="1923961"/>
    <lineage>
        <taxon>Bacteria</taxon>
        <taxon>Bacillati</taxon>
        <taxon>Actinomycetota</taxon>
        <taxon>Actinomycetes</taxon>
        <taxon>Kitasatosporales</taxon>
        <taxon>Streptomycetaceae</taxon>
        <taxon>Streptomyces</taxon>
    </lineage>
</organism>
<keyword evidence="1" id="KW-0812">Transmembrane</keyword>
<keyword evidence="1" id="KW-0472">Membrane</keyword>
<name>A0ABQ2M560_9ACTN</name>
<evidence type="ECO:0000256" key="1">
    <source>
        <dbReference type="SAM" id="Phobius"/>
    </source>
</evidence>
<feature type="transmembrane region" description="Helical" evidence="1">
    <location>
        <begin position="53"/>
        <end position="72"/>
    </location>
</feature>
<evidence type="ECO:0000313" key="3">
    <source>
        <dbReference type="Proteomes" id="UP000656881"/>
    </source>
</evidence>
<feature type="transmembrane region" description="Helical" evidence="1">
    <location>
        <begin position="78"/>
        <end position="94"/>
    </location>
</feature>
<reference evidence="3" key="1">
    <citation type="journal article" date="2019" name="Int. J. Syst. Evol. Microbiol.">
        <title>The Global Catalogue of Microorganisms (GCM) 10K type strain sequencing project: providing services to taxonomists for standard genome sequencing and annotation.</title>
        <authorList>
            <consortium name="The Broad Institute Genomics Platform"/>
            <consortium name="The Broad Institute Genome Sequencing Center for Infectious Disease"/>
            <person name="Wu L."/>
            <person name="Ma J."/>
        </authorList>
    </citation>
    <scope>NUCLEOTIDE SEQUENCE [LARGE SCALE GENOMIC DNA]</scope>
    <source>
        <strain evidence="3">CGMCC 4.7349</strain>
    </source>
</reference>
<evidence type="ECO:0000313" key="2">
    <source>
        <dbReference type="EMBL" id="GGO46987.1"/>
    </source>
</evidence>
<sequence length="95" mass="10006">MRVRAGLAVAMTRKPNPYERRPGLNPYEQRPQWYAAHAPHAPRVPAGTRTRRNLAVGAALAAGLLAAAVLLAKPIMGALGLAVFVVLLLTGNASS</sequence>